<gene>
    <name evidence="1" type="ORF">ROA7450_00248</name>
</gene>
<reference evidence="1 2" key="1">
    <citation type="submission" date="2017-03" db="EMBL/GenBank/DDBJ databases">
        <authorList>
            <person name="Afonso C.L."/>
            <person name="Miller P.J."/>
            <person name="Scott M.A."/>
            <person name="Spackman E."/>
            <person name="Goraichik I."/>
            <person name="Dimitrov K.M."/>
            <person name="Suarez D.L."/>
            <person name="Swayne D.E."/>
        </authorList>
    </citation>
    <scope>NUCLEOTIDE SEQUENCE [LARGE SCALE GENOMIC DNA]</scope>
    <source>
        <strain evidence="1 2">CECT 7450</strain>
    </source>
</reference>
<dbReference type="AlphaFoldDB" id="A0A1X6Y975"/>
<dbReference type="Proteomes" id="UP000193061">
    <property type="component" value="Unassembled WGS sequence"/>
</dbReference>
<protein>
    <submittedName>
        <fullName evidence="1">Uncharacterized protein</fullName>
    </submittedName>
</protein>
<name>A0A1X6Y975_9RHOB</name>
<dbReference type="OrthoDB" id="7874397at2"/>
<dbReference type="EMBL" id="FWFX01000001">
    <property type="protein sequence ID" value="SLN14086.1"/>
    <property type="molecule type" value="Genomic_DNA"/>
</dbReference>
<keyword evidence="2" id="KW-1185">Reference proteome</keyword>
<evidence type="ECO:0000313" key="2">
    <source>
        <dbReference type="Proteomes" id="UP000193061"/>
    </source>
</evidence>
<accession>A0A1X6Y975</accession>
<dbReference type="RefSeq" id="WP_085803793.1">
    <property type="nucleotide sequence ID" value="NZ_FWFX01000001.1"/>
</dbReference>
<evidence type="ECO:0000313" key="1">
    <source>
        <dbReference type="EMBL" id="SLN14086.1"/>
    </source>
</evidence>
<proteinExistence type="predicted"/>
<organism evidence="1 2">
    <name type="scientific">Roseovarius albus</name>
    <dbReference type="NCBI Taxonomy" id="1247867"/>
    <lineage>
        <taxon>Bacteria</taxon>
        <taxon>Pseudomonadati</taxon>
        <taxon>Pseudomonadota</taxon>
        <taxon>Alphaproteobacteria</taxon>
        <taxon>Rhodobacterales</taxon>
        <taxon>Roseobacteraceae</taxon>
        <taxon>Roseovarius</taxon>
    </lineage>
</organism>
<sequence length="157" mass="17265">MKHDHGMFGGLTVSSVDVMPAPEAFLVGCLREWCDSRSGPAGVRERLAERMGDTQGAICYSAMEDMFSVLFRHSRRRLVRHDRECKCVGADEAILAHFVSTAATGAREDAMLLASLLIEPTMMMSLTESASQVGLHLRRAELRNMGGFPEPVSATRH</sequence>